<dbReference type="Gene3D" id="3.90.1570.10">
    <property type="entry name" value="tt1808, chain A"/>
    <property type="match status" value="1"/>
</dbReference>
<accession>A0A927WT81</accession>
<dbReference type="InterPro" id="IPR008538">
    <property type="entry name" value="Uma2"/>
</dbReference>
<dbReference type="InterPro" id="IPR012296">
    <property type="entry name" value="Nuclease_put_TT1808"/>
</dbReference>
<protein>
    <submittedName>
        <fullName evidence="2">Uma2 family endonuclease</fullName>
    </submittedName>
</protein>
<keyword evidence="2" id="KW-0255">Endonuclease</keyword>
<dbReference type="GO" id="GO:0004519">
    <property type="term" value="F:endonuclease activity"/>
    <property type="evidence" value="ECO:0007669"/>
    <property type="project" value="UniProtKB-KW"/>
</dbReference>
<dbReference type="InterPro" id="IPR011335">
    <property type="entry name" value="Restrct_endonuc-II-like"/>
</dbReference>
<reference evidence="2" key="1">
    <citation type="submission" date="2019-04" db="EMBL/GenBank/DDBJ databases">
        <title>Evolution of Biomass-Degrading Anaerobic Consortia Revealed by Metagenomics.</title>
        <authorList>
            <person name="Peng X."/>
        </authorList>
    </citation>
    <scope>NUCLEOTIDE SEQUENCE</scope>
    <source>
        <strain evidence="2">SIG240</strain>
    </source>
</reference>
<keyword evidence="2" id="KW-0540">Nuclease</keyword>
<dbReference type="Proteomes" id="UP000761380">
    <property type="component" value="Unassembled WGS sequence"/>
</dbReference>
<dbReference type="CDD" id="cd06260">
    <property type="entry name" value="DUF820-like"/>
    <property type="match status" value="1"/>
</dbReference>
<name>A0A927WT81_SELRU</name>
<sequence>MVEVVYMLAEAVDVKEELIAGQIVMMAPAGTGHNTIAHNLHLVIGNYLYGKRCRMFGETYVFLDEENHFIPDLIVVCEPSQIKPNHIEGAPDLVIEILSASTKKRDIGVKKKAYERFGVKEYWIINPVDRSVEVYHLRDGVFELDDVYYDYSQEDWEGLTARDRQEAKLSLKVSLYDDLEIPVKRIFADV</sequence>
<feature type="domain" description="Putative restriction endonuclease" evidence="1">
    <location>
        <begin position="12"/>
        <end position="147"/>
    </location>
</feature>
<dbReference type="PANTHER" id="PTHR35400:SF3">
    <property type="entry name" value="SLL1072 PROTEIN"/>
    <property type="match status" value="1"/>
</dbReference>
<dbReference type="AlphaFoldDB" id="A0A927WT81"/>
<evidence type="ECO:0000259" key="1">
    <source>
        <dbReference type="Pfam" id="PF05685"/>
    </source>
</evidence>
<organism evidence="2 3">
    <name type="scientific">Selenomonas ruminantium</name>
    <dbReference type="NCBI Taxonomy" id="971"/>
    <lineage>
        <taxon>Bacteria</taxon>
        <taxon>Bacillati</taxon>
        <taxon>Bacillota</taxon>
        <taxon>Negativicutes</taxon>
        <taxon>Selenomonadales</taxon>
        <taxon>Selenomonadaceae</taxon>
        <taxon>Selenomonas</taxon>
    </lineage>
</organism>
<evidence type="ECO:0000313" key="2">
    <source>
        <dbReference type="EMBL" id="MBE6092313.1"/>
    </source>
</evidence>
<proteinExistence type="predicted"/>
<evidence type="ECO:0000313" key="3">
    <source>
        <dbReference type="Proteomes" id="UP000761380"/>
    </source>
</evidence>
<gene>
    <name evidence="2" type="ORF">E7201_03925</name>
</gene>
<dbReference type="Pfam" id="PF05685">
    <property type="entry name" value="Uma2"/>
    <property type="match status" value="1"/>
</dbReference>
<keyword evidence="2" id="KW-0378">Hydrolase</keyword>
<dbReference type="EMBL" id="SVBY01000019">
    <property type="protein sequence ID" value="MBE6092313.1"/>
    <property type="molecule type" value="Genomic_DNA"/>
</dbReference>
<dbReference type="SUPFAM" id="SSF52980">
    <property type="entry name" value="Restriction endonuclease-like"/>
    <property type="match status" value="1"/>
</dbReference>
<comment type="caution">
    <text evidence="2">The sequence shown here is derived from an EMBL/GenBank/DDBJ whole genome shotgun (WGS) entry which is preliminary data.</text>
</comment>
<dbReference type="PANTHER" id="PTHR35400">
    <property type="entry name" value="SLR1083 PROTEIN"/>
    <property type="match status" value="1"/>
</dbReference>